<dbReference type="RefSeq" id="WP_347704896.1">
    <property type="nucleotide sequence ID" value="NZ_JBDPZD010000003.1"/>
</dbReference>
<evidence type="ECO:0000259" key="2">
    <source>
        <dbReference type="Pfam" id="PF17996"/>
    </source>
</evidence>
<accession>A0ABV0G2W1</accession>
<comment type="caution">
    <text evidence="3">The sequence shown here is derived from an EMBL/GenBank/DDBJ whole genome shotgun (WGS) entry which is preliminary data.</text>
</comment>
<evidence type="ECO:0000313" key="3">
    <source>
        <dbReference type="EMBL" id="MEO3692069.1"/>
    </source>
</evidence>
<dbReference type="InterPro" id="IPR036514">
    <property type="entry name" value="SGNH_hydro_sf"/>
</dbReference>
<evidence type="ECO:0000259" key="1">
    <source>
        <dbReference type="Pfam" id="PF13472"/>
    </source>
</evidence>
<dbReference type="InterPro" id="IPR013830">
    <property type="entry name" value="SGNH_hydro"/>
</dbReference>
<name>A0ABV0G2W1_9BURK</name>
<dbReference type="CDD" id="cd00229">
    <property type="entry name" value="SGNH_hydrolase"/>
    <property type="match status" value="1"/>
</dbReference>
<sequence>MLLSLDHARAGTDPRLQQALANWQQGQTLTVAVIGGSITTGYAASPPRQRGWAGQLQRWLLAQPGKGKVTFINAGVSGTDSAAAVQRLDAHVLDAQPDLVIVEFGVNDEWLDPATRRSSYEGLVRRLLSAPKPAAVFTLHLTQQGNQARGSVEEQLRIARHYGLSHLDFGAWMQARVAAGQGSWSALYDEPVHPNQRGHDAIAAALVEQISAALSSAPAPAPTVPAALHGRDHEFTRSWSGDQLLSYANQGFTRGGDVHPEWPRQQPGWVSTRDDSHASFLVWGRQIAVFHAESEHYRNLEAWVDDGTVVTLRGQVPERKGYLGWSHTLVGRDLEPGPHLLHVRVKRDEWQGSGRPASLLAVMAAGLQGVELQRFDFERKPAGGAGLISTDAPELQFIGRMERKRVEGQSAVRLSWSGNELRARFTGESIAFSFEPHGVSYYTVWVDQQPHRLQVRGERGEWVLRQPLPAGEHELRLVKRTEGSQGDATLLGLRLAPASRLLTPPPARPLRLVVYGDSITAGACNGDLGADQYEDLSTHDGTRAYGAITAERLGADYFGQAVSGIGLTATWHDMLQHQVWDRVAPRLDAPFAPPDPAKPEIVVINLGQNDHGFPNSMGQKLSPEFGARYLDFLRRLRQRHPGARLVIAVGGMTAWKDEPRLVKALDDAYATLRAEGDQLVWRYTFQAFAYAHPRIDVHAQMADELTHFLRTEVLK</sequence>
<dbReference type="PANTHER" id="PTHR34407">
    <property type="entry name" value="EXPRESSED PROTEIN"/>
    <property type="match status" value="1"/>
</dbReference>
<reference evidence="3 4" key="1">
    <citation type="submission" date="2024-05" db="EMBL/GenBank/DDBJ databases">
        <title>Roseateles sp. DJS-2-20 16S ribosomal RNA gene Genome sequencing and assembly.</title>
        <authorList>
            <person name="Woo H."/>
        </authorList>
    </citation>
    <scope>NUCLEOTIDE SEQUENCE [LARGE SCALE GENOMIC DNA]</scope>
    <source>
        <strain evidence="3 4">DJS-2-20</strain>
    </source>
</reference>
<keyword evidence="4" id="KW-1185">Reference proteome</keyword>
<protein>
    <submittedName>
        <fullName evidence="3">GDSL-type esterase/lipase family protein</fullName>
    </submittedName>
</protein>
<proteinExistence type="predicted"/>
<feature type="domain" description="Carbohydrate esterase 2 N-terminal" evidence="2">
    <location>
        <begin position="398"/>
        <end position="505"/>
    </location>
</feature>
<organism evidence="3 4">
    <name type="scientific">Roseateles paludis</name>
    <dbReference type="NCBI Taxonomy" id="3145238"/>
    <lineage>
        <taxon>Bacteria</taxon>
        <taxon>Pseudomonadati</taxon>
        <taxon>Pseudomonadota</taxon>
        <taxon>Betaproteobacteria</taxon>
        <taxon>Burkholderiales</taxon>
        <taxon>Sphaerotilaceae</taxon>
        <taxon>Roseateles</taxon>
    </lineage>
</organism>
<dbReference type="Proteomes" id="UP001495147">
    <property type="component" value="Unassembled WGS sequence"/>
</dbReference>
<dbReference type="Pfam" id="PF17996">
    <property type="entry name" value="CE2_N"/>
    <property type="match status" value="1"/>
</dbReference>
<dbReference type="Pfam" id="PF13472">
    <property type="entry name" value="Lipase_GDSL_2"/>
    <property type="match status" value="2"/>
</dbReference>
<gene>
    <name evidence="3" type="ORF">ABDJ85_11360</name>
</gene>
<dbReference type="Gene3D" id="3.40.50.1110">
    <property type="entry name" value="SGNH hydrolase"/>
    <property type="match status" value="2"/>
</dbReference>
<dbReference type="InterPro" id="IPR040794">
    <property type="entry name" value="CE2_N"/>
</dbReference>
<dbReference type="SUPFAM" id="SSF52266">
    <property type="entry name" value="SGNH hydrolase"/>
    <property type="match status" value="2"/>
</dbReference>
<feature type="domain" description="SGNH hydrolase-type esterase" evidence="1">
    <location>
        <begin position="514"/>
        <end position="675"/>
    </location>
</feature>
<evidence type="ECO:0000313" key="4">
    <source>
        <dbReference type="Proteomes" id="UP001495147"/>
    </source>
</evidence>
<dbReference type="EMBL" id="JBDPZD010000003">
    <property type="protein sequence ID" value="MEO3692069.1"/>
    <property type="molecule type" value="Genomic_DNA"/>
</dbReference>
<dbReference type="PANTHER" id="PTHR34407:SF1">
    <property type="entry name" value="SGNH HYDROLASE-TYPE ESTERASE DOMAIN-CONTAINING PROTEIN"/>
    <property type="match status" value="1"/>
</dbReference>
<feature type="domain" description="SGNH hydrolase-type esterase" evidence="1">
    <location>
        <begin position="33"/>
        <end position="201"/>
    </location>
</feature>
<dbReference type="Gene3D" id="2.60.120.260">
    <property type="entry name" value="Galactose-binding domain-like"/>
    <property type="match status" value="1"/>
</dbReference>